<dbReference type="PANTHER" id="PTHR21433:SF0">
    <property type="entry name" value="TRANSMEMBRANE PROTEIN 120 HOMOLOG"/>
    <property type="match status" value="1"/>
</dbReference>
<accession>V5FZ84</accession>
<comment type="similarity">
    <text evidence="2">Belongs to the TMEM120 family.</text>
</comment>
<dbReference type="GO" id="GO:0016020">
    <property type="term" value="C:membrane"/>
    <property type="evidence" value="ECO:0007669"/>
    <property type="project" value="UniProtKB-SubCell"/>
</dbReference>
<name>V5FZ84_ANOGL</name>
<evidence type="ECO:0000313" key="6">
    <source>
        <dbReference type="EMBL" id="JAB63000.1"/>
    </source>
</evidence>
<dbReference type="AlphaFoldDB" id="V5FZ84"/>
<sequence length="146" mass="17531">MGDLIEEWEELAKDYKQLETVNDTYLRKLKEISNLQQTCLKHLKHQRYRLNIMNKTIKHLQQSTNKDALRNLENDIMKREAELQLIEQSLPKQSGAYLKIVLGNIDVSFLNKEGKFRYKDEFEKFKLINHFIAFGLTIINFYFDFR</sequence>
<dbReference type="PANTHER" id="PTHR21433">
    <property type="entry name" value="TRANSMEMBRANE PROTEIN INDUCED BY TUMOR NECROSIS FACTOR ALPHA"/>
    <property type="match status" value="1"/>
</dbReference>
<evidence type="ECO:0000256" key="3">
    <source>
        <dbReference type="ARBA" id="ARBA00022692"/>
    </source>
</evidence>
<keyword evidence="3 6" id="KW-0812">Transmembrane</keyword>
<feature type="non-terminal residue" evidence="6">
    <location>
        <position position="146"/>
    </location>
</feature>
<comment type="subcellular location">
    <subcellularLocation>
        <location evidence="1">Membrane</location>
        <topology evidence="1">Multi-pass membrane protein</topology>
    </subcellularLocation>
</comment>
<dbReference type="InterPro" id="IPR012926">
    <property type="entry name" value="TMEM120A/B"/>
</dbReference>
<organism evidence="6">
    <name type="scientific">Anoplophora glabripennis</name>
    <name type="common">Asian longhorn beetle</name>
    <name type="synonym">Anoplophora nobilis</name>
    <dbReference type="NCBI Taxonomy" id="217634"/>
    <lineage>
        <taxon>Eukaryota</taxon>
        <taxon>Metazoa</taxon>
        <taxon>Ecdysozoa</taxon>
        <taxon>Arthropoda</taxon>
        <taxon>Hexapoda</taxon>
        <taxon>Insecta</taxon>
        <taxon>Pterygota</taxon>
        <taxon>Neoptera</taxon>
        <taxon>Endopterygota</taxon>
        <taxon>Coleoptera</taxon>
        <taxon>Polyphaga</taxon>
        <taxon>Cucujiformia</taxon>
        <taxon>Chrysomeloidea</taxon>
        <taxon>Cerambycidae</taxon>
        <taxon>Lamiinae</taxon>
        <taxon>Lamiini</taxon>
        <taxon>Anoplophora</taxon>
    </lineage>
</organism>
<evidence type="ECO:0000256" key="5">
    <source>
        <dbReference type="ARBA" id="ARBA00023136"/>
    </source>
</evidence>
<evidence type="ECO:0000256" key="4">
    <source>
        <dbReference type="ARBA" id="ARBA00022989"/>
    </source>
</evidence>
<dbReference type="Pfam" id="PF07851">
    <property type="entry name" value="TMEM120A-B"/>
    <property type="match status" value="1"/>
</dbReference>
<keyword evidence="4" id="KW-1133">Transmembrane helix</keyword>
<dbReference type="OrthoDB" id="2015098at2759"/>
<dbReference type="EMBL" id="GALX01005466">
    <property type="protein sequence ID" value="JAB63000.1"/>
    <property type="molecule type" value="Transcribed_RNA"/>
</dbReference>
<keyword evidence="5" id="KW-0472">Membrane</keyword>
<gene>
    <name evidence="6" type="primary">TM120</name>
</gene>
<reference evidence="6" key="1">
    <citation type="submission" date="2013-07" db="EMBL/GenBank/DDBJ databases">
        <title>Midgut Transcriptome Profiling of Anoplphora glabripennis, a Lignocellulose Degrading, Wood-Boring Cerambycid.</title>
        <authorList>
            <person name="Scully E.D."/>
            <person name="Hoover K."/>
            <person name="Carlson J.E."/>
            <person name="Tien M."/>
            <person name="Geib S.M."/>
        </authorList>
    </citation>
    <scope>NUCLEOTIDE SEQUENCE</scope>
</reference>
<evidence type="ECO:0000256" key="1">
    <source>
        <dbReference type="ARBA" id="ARBA00004141"/>
    </source>
</evidence>
<proteinExistence type="inferred from homology"/>
<evidence type="ECO:0000256" key="2">
    <source>
        <dbReference type="ARBA" id="ARBA00009700"/>
    </source>
</evidence>
<protein>
    <submittedName>
        <fullName evidence="6">Transmembrane protein</fullName>
    </submittedName>
</protein>